<proteinExistence type="predicted"/>
<gene>
    <name evidence="1" type="ORF">GCM10009733_065720</name>
</gene>
<evidence type="ECO:0000313" key="2">
    <source>
        <dbReference type="Proteomes" id="UP001500064"/>
    </source>
</evidence>
<keyword evidence="2" id="KW-1185">Reference proteome</keyword>
<protein>
    <submittedName>
        <fullName evidence="1">Uncharacterized protein</fullName>
    </submittedName>
</protein>
<accession>A0ABP4RV41</accession>
<name>A0ABP4RV41_9ACTN</name>
<dbReference type="EMBL" id="BAAAMU010000059">
    <property type="protein sequence ID" value="GAA1658878.1"/>
    <property type="molecule type" value="Genomic_DNA"/>
</dbReference>
<organism evidence="1 2">
    <name type="scientific">Nonomuraea maheshkhaliensis</name>
    <dbReference type="NCBI Taxonomy" id="419590"/>
    <lineage>
        <taxon>Bacteria</taxon>
        <taxon>Bacillati</taxon>
        <taxon>Actinomycetota</taxon>
        <taxon>Actinomycetes</taxon>
        <taxon>Streptosporangiales</taxon>
        <taxon>Streptosporangiaceae</taxon>
        <taxon>Nonomuraea</taxon>
    </lineage>
</organism>
<evidence type="ECO:0000313" key="1">
    <source>
        <dbReference type="EMBL" id="GAA1658878.1"/>
    </source>
</evidence>
<dbReference type="Proteomes" id="UP001500064">
    <property type="component" value="Unassembled WGS sequence"/>
</dbReference>
<sequence length="84" mass="9373">MDISQFGVICGDIVLFGKLQRGEDYDGWIERVPRRRRVRTASLASSSLPPSQALVGRLGRPMGRTLGRPLGRRRLELVVDRPAS</sequence>
<reference evidence="2" key="1">
    <citation type="journal article" date="2019" name="Int. J. Syst. Evol. Microbiol.">
        <title>The Global Catalogue of Microorganisms (GCM) 10K type strain sequencing project: providing services to taxonomists for standard genome sequencing and annotation.</title>
        <authorList>
            <consortium name="The Broad Institute Genomics Platform"/>
            <consortium name="The Broad Institute Genome Sequencing Center for Infectious Disease"/>
            <person name="Wu L."/>
            <person name="Ma J."/>
        </authorList>
    </citation>
    <scope>NUCLEOTIDE SEQUENCE [LARGE SCALE GENOMIC DNA]</scope>
    <source>
        <strain evidence="2">JCM 13929</strain>
    </source>
</reference>
<comment type="caution">
    <text evidence="1">The sequence shown here is derived from an EMBL/GenBank/DDBJ whole genome shotgun (WGS) entry which is preliminary data.</text>
</comment>